<dbReference type="Proteomes" id="UP001175228">
    <property type="component" value="Unassembled WGS sequence"/>
</dbReference>
<sequence length="71" mass="8030">MSTLISCRRTCPSNRTHTSLFTLLILRSGLPKIVLLLLIPECLDKITMLHIQKVHPTLLSLHGCIWAKLII</sequence>
<feature type="non-terminal residue" evidence="1">
    <location>
        <position position="1"/>
    </location>
</feature>
<dbReference type="EMBL" id="JAUEPU010000201">
    <property type="protein sequence ID" value="KAK0473670.1"/>
    <property type="molecule type" value="Genomic_DNA"/>
</dbReference>
<evidence type="ECO:0000313" key="1">
    <source>
        <dbReference type="EMBL" id="KAK0473670.1"/>
    </source>
</evidence>
<keyword evidence="2" id="KW-1185">Reference proteome</keyword>
<gene>
    <name evidence="1" type="ORF">EDD18DRAFT_1224337</name>
</gene>
<reference evidence="1" key="1">
    <citation type="submission" date="2023-06" db="EMBL/GenBank/DDBJ databases">
        <authorList>
            <consortium name="Lawrence Berkeley National Laboratory"/>
            <person name="Ahrendt S."/>
            <person name="Sahu N."/>
            <person name="Indic B."/>
            <person name="Wong-Bajracharya J."/>
            <person name="Merenyi Z."/>
            <person name="Ke H.-M."/>
            <person name="Monk M."/>
            <person name="Kocsube S."/>
            <person name="Drula E."/>
            <person name="Lipzen A."/>
            <person name="Balint B."/>
            <person name="Henrissat B."/>
            <person name="Andreopoulos B."/>
            <person name="Martin F.M."/>
            <person name="Harder C.B."/>
            <person name="Rigling D."/>
            <person name="Ford K.L."/>
            <person name="Foster G.D."/>
            <person name="Pangilinan J."/>
            <person name="Papanicolaou A."/>
            <person name="Barry K."/>
            <person name="LaButti K."/>
            <person name="Viragh M."/>
            <person name="Koriabine M."/>
            <person name="Yan M."/>
            <person name="Riley R."/>
            <person name="Champramary S."/>
            <person name="Plett K.L."/>
            <person name="Tsai I.J."/>
            <person name="Slot J."/>
            <person name="Sipos G."/>
            <person name="Plett J."/>
            <person name="Nagy L.G."/>
            <person name="Grigoriev I.V."/>
        </authorList>
    </citation>
    <scope>NUCLEOTIDE SEQUENCE</scope>
    <source>
        <strain evidence="1">HWK02</strain>
    </source>
</reference>
<comment type="caution">
    <text evidence="1">The sequence shown here is derived from an EMBL/GenBank/DDBJ whole genome shotgun (WGS) entry which is preliminary data.</text>
</comment>
<evidence type="ECO:0000313" key="2">
    <source>
        <dbReference type="Proteomes" id="UP001175228"/>
    </source>
</evidence>
<proteinExistence type="predicted"/>
<name>A0AA39UCH9_9AGAR</name>
<protein>
    <submittedName>
        <fullName evidence="1">Uncharacterized protein</fullName>
    </submittedName>
</protein>
<accession>A0AA39UCH9</accession>
<dbReference type="AlphaFoldDB" id="A0AA39UCH9"/>
<organism evidence="1 2">
    <name type="scientific">Armillaria luteobubalina</name>
    <dbReference type="NCBI Taxonomy" id="153913"/>
    <lineage>
        <taxon>Eukaryota</taxon>
        <taxon>Fungi</taxon>
        <taxon>Dikarya</taxon>
        <taxon>Basidiomycota</taxon>
        <taxon>Agaricomycotina</taxon>
        <taxon>Agaricomycetes</taxon>
        <taxon>Agaricomycetidae</taxon>
        <taxon>Agaricales</taxon>
        <taxon>Marasmiineae</taxon>
        <taxon>Physalacriaceae</taxon>
        <taxon>Armillaria</taxon>
    </lineage>
</organism>